<dbReference type="InterPro" id="IPR058625">
    <property type="entry name" value="MdtA-like_BSH"/>
</dbReference>
<dbReference type="AlphaFoldDB" id="A0A8J7J945"/>
<feature type="coiled-coil region" evidence="1">
    <location>
        <begin position="126"/>
        <end position="153"/>
    </location>
</feature>
<dbReference type="Gene3D" id="1.10.287.470">
    <property type="entry name" value="Helix hairpin bin"/>
    <property type="match status" value="1"/>
</dbReference>
<evidence type="ECO:0000256" key="1">
    <source>
        <dbReference type="SAM" id="Coils"/>
    </source>
</evidence>
<comment type="caution">
    <text evidence="3">The sequence shown here is derived from an EMBL/GenBank/DDBJ whole genome shotgun (WGS) entry which is preliminary data.</text>
</comment>
<accession>A0A8J7J945</accession>
<dbReference type="PANTHER" id="PTHR30469:SF15">
    <property type="entry name" value="HLYD FAMILY OF SECRETION PROTEINS"/>
    <property type="match status" value="1"/>
</dbReference>
<sequence length="484" mass="51532">MRFLRQSLVGVFLASVTLALLVYAASLVVSAVQTRMNDDRSPPPARERVFAVNLVTAKLETVAPLMQAFGQVQSRRTLELRAAIGGRIVDLADNFEEGGEVRAGEVLIQIDPANVQSEFDRVESDLMDAQAEGRDARRSLDLARDELVAAEDQAKLRETAFQRQKDLESRGVGTAAAVEIAELAAASARQAVLSRRQAVAQAEARVDQAATRLARARIALATAQRDLTETTVSAPFDGTLSEVDLVEGRLVSPNEKLALLVDPTALEVAFRVSTAQYARLLDASGVLIPAEVTVSLDAAGADLMATGSISRDSAAAGEGQSGRLIFAQLQTAPGFKPGDFVTVAVQEPPVADVARLPASALDASGTVLVIGPDDRLEALPVTLVRRQGDDVLVRGEGLAGRDVVVGRTPLLGAGIRVRPLRDEAQAEPDQAMLELTEDRRARLVAVVEANDRMPSEAKARVLNQLGETRVPAQLVQRIESRSGG</sequence>
<evidence type="ECO:0000313" key="3">
    <source>
        <dbReference type="EMBL" id="MBJ6371258.1"/>
    </source>
</evidence>
<dbReference type="Gene3D" id="2.40.30.170">
    <property type="match status" value="1"/>
</dbReference>
<dbReference type="GO" id="GO:0015562">
    <property type="term" value="F:efflux transmembrane transporter activity"/>
    <property type="evidence" value="ECO:0007669"/>
    <property type="project" value="TreeGrafter"/>
</dbReference>
<keyword evidence="4" id="KW-1185">Reference proteome</keyword>
<proteinExistence type="predicted"/>
<protein>
    <submittedName>
        <fullName evidence="3">HlyD family efflux transporter periplasmic adaptor subunit</fullName>
    </submittedName>
</protein>
<name>A0A8J7J945_9RHOB</name>
<dbReference type="GO" id="GO:1990281">
    <property type="term" value="C:efflux pump complex"/>
    <property type="evidence" value="ECO:0007669"/>
    <property type="project" value="TreeGrafter"/>
</dbReference>
<feature type="coiled-coil region" evidence="1">
    <location>
        <begin position="199"/>
        <end position="226"/>
    </location>
</feature>
<keyword evidence="1" id="KW-0175">Coiled coil</keyword>
<dbReference type="PANTHER" id="PTHR30469">
    <property type="entry name" value="MULTIDRUG RESISTANCE PROTEIN MDTA"/>
    <property type="match status" value="1"/>
</dbReference>
<feature type="domain" description="Multidrug resistance protein MdtA-like barrel-sandwich hybrid" evidence="2">
    <location>
        <begin position="76"/>
        <end position="261"/>
    </location>
</feature>
<organism evidence="3 4">
    <name type="scientific">Sedimentitalea arenosa</name>
    <dbReference type="NCBI Taxonomy" id="2798803"/>
    <lineage>
        <taxon>Bacteria</taxon>
        <taxon>Pseudomonadati</taxon>
        <taxon>Pseudomonadota</taxon>
        <taxon>Alphaproteobacteria</taxon>
        <taxon>Rhodobacterales</taxon>
        <taxon>Paracoccaceae</taxon>
        <taxon>Sedimentitalea</taxon>
    </lineage>
</organism>
<dbReference type="Proteomes" id="UP000619079">
    <property type="component" value="Unassembled WGS sequence"/>
</dbReference>
<dbReference type="Pfam" id="PF25917">
    <property type="entry name" value="BSH_RND"/>
    <property type="match status" value="1"/>
</dbReference>
<dbReference type="Gene3D" id="2.40.50.100">
    <property type="match status" value="2"/>
</dbReference>
<evidence type="ECO:0000313" key="4">
    <source>
        <dbReference type="Proteomes" id="UP000619079"/>
    </source>
</evidence>
<dbReference type="SUPFAM" id="SSF111369">
    <property type="entry name" value="HlyD-like secretion proteins"/>
    <property type="match status" value="2"/>
</dbReference>
<dbReference type="Gene3D" id="2.40.420.20">
    <property type="match status" value="1"/>
</dbReference>
<dbReference type="RefSeq" id="WP_199024118.1">
    <property type="nucleotide sequence ID" value="NZ_JAELVR010000004.1"/>
</dbReference>
<reference evidence="3" key="1">
    <citation type="submission" date="2020-12" db="EMBL/GenBank/DDBJ databases">
        <title>Sedimentitalea sp. nov., isolated from sand in Incheon.</title>
        <authorList>
            <person name="Kim W."/>
        </authorList>
    </citation>
    <scope>NUCLEOTIDE SEQUENCE</scope>
    <source>
        <strain evidence="3">CAU 1593</strain>
    </source>
</reference>
<dbReference type="EMBL" id="JAELVR010000004">
    <property type="protein sequence ID" value="MBJ6371258.1"/>
    <property type="molecule type" value="Genomic_DNA"/>
</dbReference>
<gene>
    <name evidence="3" type="ORF">JF290_06935</name>
</gene>
<evidence type="ECO:0000259" key="2">
    <source>
        <dbReference type="Pfam" id="PF25917"/>
    </source>
</evidence>